<evidence type="ECO:0000313" key="2">
    <source>
        <dbReference type="EMBL" id="SNU99466.1"/>
    </source>
</evidence>
<dbReference type="GO" id="GO:0030288">
    <property type="term" value="C:outer membrane-bounded periplasmic space"/>
    <property type="evidence" value="ECO:0007669"/>
    <property type="project" value="TreeGrafter"/>
</dbReference>
<dbReference type="SUPFAM" id="SSF53850">
    <property type="entry name" value="Periplasmic binding protein-like II"/>
    <property type="match status" value="1"/>
</dbReference>
<dbReference type="RefSeq" id="WP_027889762.1">
    <property type="nucleotide sequence ID" value="NZ_LT906446.1"/>
</dbReference>
<name>A0A239TP22_9FIRM</name>
<reference evidence="2 3" key="1">
    <citation type="submission" date="2017-06" db="EMBL/GenBank/DDBJ databases">
        <authorList>
            <consortium name="Pathogen Informatics"/>
        </authorList>
    </citation>
    <scope>NUCLEOTIDE SEQUENCE [LARGE SCALE GENOMIC DNA]</scope>
    <source>
        <strain evidence="2 3">NCTC10570</strain>
    </source>
</reference>
<dbReference type="EMBL" id="LT906446">
    <property type="protein sequence ID" value="SNU99466.1"/>
    <property type="molecule type" value="Genomic_DNA"/>
</dbReference>
<dbReference type="Pfam" id="PF13531">
    <property type="entry name" value="SBP_bac_11"/>
    <property type="match status" value="1"/>
</dbReference>
<dbReference type="GeneID" id="78507126"/>
<sequence>MRRYIPLLLVGLCVLFVILAMLLYTTQIVGQKNQDEKFVPVTKTLTAYTTMPADMAMIIAEQYQKEDSVKINFVMMNSDELEQKMNSENDADLIIADSKLLEKFAQKGVLAGNISEQEDIVADKFKSPTNQWIGIWYDPIVFCYNVDYVKNNWYIPTSWDELSQFPQIKIAMTDFTVASASSNVLYSLIENKGDVHTFTILKNIHQKVTRYAKYLSTPVRMVGMTEADVAIAVQSETLRYIHDGYPLTIIYPEDGTTYQLTAVGIVSTSKQQNEANDFVKWLLGDNVQMELQHHQYYYVPTNYSSLTYKEFAGKNISFLEKYTELDSINKKIFLDKWVKEIRLAN</sequence>
<dbReference type="Proteomes" id="UP000215383">
    <property type="component" value="Chromosome 1"/>
</dbReference>
<dbReference type="PANTHER" id="PTHR30006:SF2">
    <property type="entry name" value="ABC TRANSPORTER SUBSTRATE-BINDING PROTEIN"/>
    <property type="match status" value="1"/>
</dbReference>
<dbReference type="PANTHER" id="PTHR30006">
    <property type="entry name" value="THIAMINE-BINDING PERIPLASMIC PROTEIN-RELATED"/>
    <property type="match status" value="1"/>
</dbReference>
<proteinExistence type="predicted"/>
<keyword evidence="1" id="KW-0732">Signal</keyword>
<dbReference type="GO" id="GO:0015888">
    <property type="term" value="P:thiamine transport"/>
    <property type="evidence" value="ECO:0007669"/>
    <property type="project" value="TreeGrafter"/>
</dbReference>
<evidence type="ECO:0000313" key="3">
    <source>
        <dbReference type="Proteomes" id="UP000215383"/>
    </source>
</evidence>
<dbReference type="eggNOG" id="COG1840">
    <property type="taxonomic scope" value="Bacteria"/>
</dbReference>
<keyword evidence="3" id="KW-1185">Reference proteome</keyword>
<organism evidence="2 3">
    <name type="scientific">Megamonas hypermegale</name>
    <dbReference type="NCBI Taxonomy" id="158847"/>
    <lineage>
        <taxon>Bacteria</taxon>
        <taxon>Bacillati</taxon>
        <taxon>Bacillota</taxon>
        <taxon>Negativicutes</taxon>
        <taxon>Selenomonadales</taxon>
        <taxon>Selenomonadaceae</taxon>
        <taxon>Megamonas</taxon>
    </lineage>
</organism>
<accession>A0A239TP22</accession>
<gene>
    <name evidence="2" type="ORF">SAMEA4364220_01118</name>
</gene>
<protein>
    <submittedName>
        <fullName evidence="2">2-aminoethylphosphonate ABC transporter substrate-binding protein</fullName>
    </submittedName>
</protein>
<evidence type="ECO:0000256" key="1">
    <source>
        <dbReference type="ARBA" id="ARBA00022729"/>
    </source>
</evidence>
<dbReference type="GO" id="GO:0030976">
    <property type="term" value="F:thiamine pyrophosphate binding"/>
    <property type="evidence" value="ECO:0007669"/>
    <property type="project" value="TreeGrafter"/>
</dbReference>
<dbReference type="GO" id="GO:0030975">
    <property type="term" value="F:thiamine binding"/>
    <property type="evidence" value="ECO:0007669"/>
    <property type="project" value="TreeGrafter"/>
</dbReference>
<dbReference type="AlphaFoldDB" id="A0A239TP22"/>
<dbReference type="Gene3D" id="3.40.190.10">
    <property type="entry name" value="Periplasmic binding protein-like II"/>
    <property type="match status" value="2"/>
</dbReference>